<dbReference type="AlphaFoldDB" id="A0A0P7JRD1"/>
<organism evidence="2 3">
    <name type="scientific">Apilactobacillus kunkeei</name>
    <dbReference type="NCBI Taxonomy" id="148814"/>
    <lineage>
        <taxon>Bacteria</taxon>
        <taxon>Bacillati</taxon>
        <taxon>Bacillota</taxon>
        <taxon>Bacilli</taxon>
        <taxon>Lactobacillales</taxon>
        <taxon>Lactobacillaceae</taxon>
        <taxon>Apilactobacillus</taxon>
    </lineage>
</organism>
<accession>A0A0P7JRD1</accession>
<proteinExistence type="predicted"/>
<feature type="transmembrane region" description="Helical" evidence="1">
    <location>
        <begin position="155"/>
        <end position="175"/>
    </location>
</feature>
<comment type="caution">
    <text evidence="2">The sequence shown here is derived from an EMBL/GenBank/DDBJ whole genome shotgun (WGS) entry which is preliminary data.</text>
</comment>
<protein>
    <submittedName>
        <fullName evidence="2">Uncharacterized protein</fullName>
    </submittedName>
</protein>
<keyword evidence="1" id="KW-0812">Transmembrane</keyword>
<dbReference type="EMBL" id="JXDF01000001">
    <property type="protein sequence ID" value="KPN84205.1"/>
    <property type="molecule type" value="Genomic_DNA"/>
</dbReference>
<dbReference type="Proteomes" id="UP000050269">
    <property type="component" value="Unassembled WGS sequence"/>
</dbReference>
<gene>
    <name evidence="2" type="ORF">RZ78_02900</name>
</gene>
<feature type="transmembrane region" description="Helical" evidence="1">
    <location>
        <begin position="125"/>
        <end position="143"/>
    </location>
</feature>
<dbReference type="Gene3D" id="1.10.1900.10">
    <property type="entry name" value="c-terminal domain of poly(a) binding protein"/>
    <property type="match status" value="1"/>
</dbReference>
<evidence type="ECO:0000256" key="1">
    <source>
        <dbReference type="SAM" id="Phobius"/>
    </source>
</evidence>
<dbReference type="SUPFAM" id="SSF158560">
    <property type="entry name" value="BH3980-like"/>
    <property type="match status" value="1"/>
</dbReference>
<evidence type="ECO:0000313" key="2">
    <source>
        <dbReference type="EMBL" id="KPN84205.1"/>
    </source>
</evidence>
<feature type="transmembrane region" description="Helical" evidence="1">
    <location>
        <begin position="217"/>
        <end position="235"/>
    </location>
</feature>
<keyword evidence="1" id="KW-1133">Transmembrane helix</keyword>
<feature type="transmembrane region" description="Helical" evidence="1">
    <location>
        <begin position="247"/>
        <end position="267"/>
    </location>
</feature>
<dbReference type="PANTHER" id="PTHR41307:SF1">
    <property type="entry name" value="MEMBRANE PROTEIN"/>
    <property type="match status" value="1"/>
</dbReference>
<feature type="transmembrane region" description="Helical" evidence="1">
    <location>
        <begin position="181"/>
        <end position="205"/>
    </location>
</feature>
<keyword evidence="1" id="KW-0472">Membrane</keyword>
<sequence>MMKAEQLIEQNNELREKLNPKNKKYYENLLLYIRAKAVFQKDEDVETTLLEILNDLIDAQNNGQDAEDYFGKDPEQLASEIIDNLPKSFFDTFKLACYIFFGYIAFFSIPQMIDPNSKMDLGRIVLMGITVFLFALIILWLIGNQAYQKNKLVTAINYSILFILFLAFVIGGFLIETPLTIHLPGLSGILTIIGIFIISTVIYIIERKNLPFLSAVYLYEIGFSIIGIIIRIPLFEKYLYHDHSQNLARIVLIFLVFILIINVRTIWKILKRNK</sequence>
<dbReference type="PATRIC" id="fig|148814.13.peg.18"/>
<feature type="transmembrane region" description="Helical" evidence="1">
    <location>
        <begin position="95"/>
        <end position="113"/>
    </location>
</feature>
<evidence type="ECO:0000313" key="3">
    <source>
        <dbReference type="Proteomes" id="UP000050269"/>
    </source>
</evidence>
<reference evidence="2 3" key="1">
    <citation type="journal article" date="2015" name="Genome Biol. Evol.">
        <title>Functionally Structured Genomes in Lactobacillus kunkeei Colonizing the Honey Crop and Food Products of Honeybees and Stingless Bees.</title>
        <authorList>
            <person name="Tamarit D."/>
            <person name="Ellegaard K.M."/>
            <person name="Wikander J."/>
            <person name="Olofsson T."/>
            <person name="Vasquez A."/>
            <person name="Andersson S.G."/>
        </authorList>
    </citation>
    <scope>NUCLEOTIDE SEQUENCE [LARGE SCALE GENOMIC DNA]</scope>
    <source>
        <strain evidence="2 3">LMbo</strain>
    </source>
</reference>
<dbReference type="RefSeq" id="WP_155451826.1">
    <property type="nucleotide sequence ID" value="NZ_JXDF01000001.1"/>
</dbReference>
<name>A0A0P7JRD1_9LACO</name>
<dbReference type="PANTHER" id="PTHR41307">
    <property type="entry name" value="MEMBRANE PROTEIN-RELATED"/>
    <property type="match status" value="1"/>
</dbReference>